<dbReference type="Gene3D" id="3.40.50.300">
    <property type="entry name" value="P-loop containing nucleotide triphosphate hydrolases"/>
    <property type="match status" value="1"/>
</dbReference>
<dbReference type="EMBL" id="CP021255">
    <property type="protein sequence ID" value="AVD70243.1"/>
    <property type="molecule type" value="Genomic_DNA"/>
</dbReference>
<evidence type="ECO:0000256" key="1">
    <source>
        <dbReference type="SAM" id="MobiDB-lite"/>
    </source>
</evidence>
<evidence type="ECO:0000313" key="2">
    <source>
        <dbReference type="EMBL" id="AVD70243.1"/>
    </source>
</evidence>
<dbReference type="SUPFAM" id="SSF52540">
    <property type="entry name" value="P-loop containing nucleoside triphosphate hydrolases"/>
    <property type="match status" value="1"/>
</dbReference>
<proteinExistence type="predicted"/>
<organism evidence="2 3">
    <name type="scientific">Desulfobulbus oralis</name>
    <dbReference type="NCBI Taxonomy" id="1986146"/>
    <lineage>
        <taxon>Bacteria</taxon>
        <taxon>Pseudomonadati</taxon>
        <taxon>Thermodesulfobacteriota</taxon>
        <taxon>Desulfobulbia</taxon>
        <taxon>Desulfobulbales</taxon>
        <taxon>Desulfobulbaceae</taxon>
        <taxon>Desulfobulbus</taxon>
    </lineage>
</organism>
<name>A0A2L1GKN7_9BACT</name>
<dbReference type="InterPro" id="IPR027417">
    <property type="entry name" value="P-loop_NTPase"/>
</dbReference>
<dbReference type="OrthoDB" id="5429664at2"/>
<feature type="compositionally biased region" description="Low complexity" evidence="1">
    <location>
        <begin position="40"/>
        <end position="50"/>
    </location>
</feature>
<dbReference type="AlphaFoldDB" id="A0A2L1GKN7"/>
<dbReference type="Proteomes" id="UP000239867">
    <property type="component" value="Chromosome"/>
</dbReference>
<keyword evidence="3" id="KW-1185">Reference proteome</keyword>
<gene>
    <name evidence="2" type="ORF">CAY53_01070</name>
</gene>
<reference evidence="2 3" key="1">
    <citation type="journal article" date="2018" name="MBio">
        <title>Insights into the evolution of host association through the isolation and characterization of a novel human periodontal pathobiont, Desulfobulbus oralis.</title>
        <authorList>
            <person name="Cross K.L."/>
            <person name="Chirania P."/>
            <person name="Xiong W."/>
            <person name="Beall C.J."/>
            <person name="Elkins J.G."/>
            <person name="Giannone R.J."/>
            <person name="Griffen A.L."/>
            <person name="Guss A.M."/>
            <person name="Hettich R.L."/>
            <person name="Joshi S.S."/>
            <person name="Mokrzan E.M."/>
            <person name="Martin R.K."/>
            <person name="Zhulin I.B."/>
            <person name="Leys E.J."/>
            <person name="Podar M."/>
        </authorList>
    </citation>
    <scope>NUCLEOTIDE SEQUENCE [LARGE SCALE GENOMIC DNA]</scope>
    <source>
        <strain evidence="2 3">ORNL</strain>
    </source>
</reference>
<protein>
    <submittedName>
        <fullName evidence="2">Uncharacterized protein</fullName>
    </submittedName>
</protein>
<accession>A0A2L1GKN7</accession>
<dbReference type="KEGG" id="deo:CAY53_01070"/>
<sequence length="368" mass="40532">MVARMKAGNGGKNGMGSAPEKKGPQPAGQVPAPAPEARVKAGPAKAAKSGGKTGKEQQWIYQTGKEVYQFFSRVKGRLQGIQVFALVGKSGTGKSFRAKLLAEKLGVPYIIDDGLLIHDTTILAGKSAKQSKNYISAIRTALFAEPTHRDEVVKVIQEHKIKKILLLGTSEKMVTRVAEALELPPISQVIHIEEIASQKDIENAIRSRFEEGKHVIPVPAIEIKRAFIQNLTDTIRIFFKGTRGSDGAQRSRFFEKSVVQPRFQEKAGTGTVTISEAALSQMIIHCVDEYDDEILVRKIRVHVGRHGYGIDLGIDVPYGKTLAGGLHELNGYILNHIQKYTGIAIKHLEIEVEKITQRQPKLPRKRQA</sequence>
<feature type="region of interest" description="Disordered" evidence="1">
    <location>
        <begin position="1"/>
        <end position="55"/>
    </location>
</feature>
<evidence type="ECO:0000313" key="3">
    <source>
        <dbReference type="Proteomes" id="UP000239867"/>
    </source>
</evidence>